<organism evidence="3 4">
    <name type="scientific">Corynebacterium striatum</name>
    <dbReference type="NCBI Taxonomy" id="43770"/>
    <lineage>
        <taxon>Bacteria</taxon>
        <taxon>Bacillati</taxon>
        <taxon>Actinomycetota</taxon>
        <taxon>Actinomycetes</taxon>
        <taxon>Mycobacteriales</taxon>
        <taxon>Corynebacteriaceae</taxon>
        <taxon>Corynebacterium</taxon>
    </lineage>
</organism>
<keyword evidence="2" id="KW-1133">Transmembrane helix</keyword>
<evidence type="ECO:0000313" key="3">
    <source>
        <dbReference type="EMBL" id="GEA41916.1"/>
    </source>
</evidence>
<evidence type="ECO:0000256" key="2">
    <source>
        <dbReference type="SAM" id="Phobius"/>
    </source>
</evidence>
<reference evidence="3 4" key="1">
    <citation type="submission" date="2019-06" db="EMBL/GenBank/DDBJ databases">
        <title>Draft genome sequence of Corynebacterium striatum NBRC 15291.</title>
        <authorList>
            <person name="Miura T."/>
            <person name="Furukawa M."/>
            <person name="Shimamura M."/>
            <person name="Ohyama Y."/>
            <person name="Yamazoe A."/>
            <person name="Kawasaki H."/>
        </authorList>
    </citation>
    <scope>NUCLEOTIDE SEQUENCE [LARGE SCALE GENOMIC DNA]</scope>
    <source>
        <strain evidence="3 4">NBRC 15291</strain>
    </source>
</reference>
<keyword evidence="2" id="KW-0812">Transmembrane</keyword>
<evidence type="ECO:0000313" key="4">
    <source>
        <dbReference type="Proteomes" id="UP000315234"/>
    </source>
</evidence>
<dbReference type="EMBL" id="BJLD01000001">
    <property type="protein sequence ID" value="GEA41916.1"/>
    <property type="molecule type" value="Genomic_DNA"/>
</dbReference>
<dbReference type="RefSeq" id="WP_034657103.1">
    <property type="nucleotide sequence ID" value="NZ_BJLD01000001.1"/>
</dbReference>
<proteinExistence type="predicted"/>
<feature type="compositionally biased region" description="Low complexity" evidence="1">
    <location>
        <begin position="49"/>
        <end position="64"/>
    </location>
</feature>
<accession>A0AAQ1Z856</accession>
<feature type="region of interest" description="Disordered" evidence="1">
    <location>
        <begin position="44"/>
        <end position="105"/>
    </location>
</feature>
<dbReference type="Proteomes" id="UP000315234">
    <property type="component" value="Unassembled WGS sequence"/>
</dbReference>
<feature type="compositionally biased region" description="Low complexity" evidence="1">
    <location>
        <begin position="74"/>
        <end position="83"/>
    </location>
</feature>
<dbReference type="AlphaFoldDB" id="A0AAQ1Z856"/>
<gene>
    <name evidence="3" type="ORF">Cst04h_00860</name>
</gene>
<feature type="transmembrane region" description="Helical" evidence="2">
    <location>
        <begin position="20"/>
        <end position="41"/>
    </location>
</feature>
<evidence type="ECO:0000256" key="1">
    <source>
        <dbReference type="SAM" id="MobiDB-lite"/>
    </source>
</evidence>
<comment type="caution">
    <text evidence="3">The sequence shown here is derived from an EMBL/GenBank/DDBJ whole genome shotgun (WGS) entry which is preliminary data.</text>
</comment>
<keyword evidence="2" id="KW-0472">Membrane</keyword>
<name>A0AAQ1Z856_CORST</name>
<sequence length="238" mass="25713">MTENRRNPLPQEIYMRRRVAALIGLLVVVGLLLWAATSMFGGSDESVPAASTSARGSAAAPETKATSKAEKTSEATSSKESSTQPASDSAPASATNPSEEPKKNTCTLADLQLTGSVSKPTYGPGEQPTFYMEVNNPTAVDCVIDLEADTMRFEVYDLKTNQKMWTDTDCYPPVEGKTQTFKPGEPRKFEAVWSRKMSQPGQCVDRQESPMGGYFMHVVIGDNAAPAQTFNLVDANDA</sequence>
<evidence type="ECO:0008006" key="5">
    <source>
        <dbReference type="Google" id="ProtNLM"/>
    </source>
</evidence>
<protein>
    <recommendedName>
        <fullName evidence="5">Secreted protein</fullName>
    </recommendedName>
</protein>
<feature type="compositionally biased region" description="Polar residues" evidence="1">
    <location>
        <begin position="84"/>
        <end position="98"/>
    </location>
</feature>